<proteinExistence type="predicted"/>
<organism evidence="1 2">
    <name type="scientific">Wuchereria bancrofti</name>
    <dbReference type="NCBI Taxonomy" id="6293"/>
    <lineage>
        <taxon>Eukaryota</taxon>
        <taxon>Metazoa</taxon>
        <taxon>Ecdysozoa</taxon>
        <taxon>Nematoda</taxon>
        <taxon>Chromadorea</taxon>
        <taxon>Rhabditida</taxon>
        <taxon>Spirurina</taxon>
        <taxon>Spiruromorpha</taxon>
        <taxon>Filarioidea</taxon>
        <taxon>Onchocercidae</taxon>
        <taxon>Wuchereria</taxon>
    </lineage>
</organism>
<evidence type="ECO:0000313" key="2">
    <source>
        <dbReference type="Proteomes" id="UP000270924"/>
    </source>
</evidence>
<protein>
    <submittedName>
        <fullName evidence="1">Uncharacterized protein</fullName>
    </submittedName>
</protein>
<dbReference type="Proteomes" id="UP000270924">
    <property type="component" value="Unassembled WGS sequence"/>
</dbReference>
<dbReference type="InParanoid" id="A0A3P7GJX8"/>
<keyword evidence="2" id="KW-1185">Reference proteome</keyword>
<reference evidence="1 2" key="1">
    <citation type="submission" date="2018-11" db="EMBL/GenBank/DDBJ databases">
        <authorList>
            <consortium name="Pathogen Informatics"/>
        </authorList>
    </citation>
    <scope>NUCLEOTIDE SEQUENCE [LARGE SCALE GENOMIC DNA]</scope>
</reference>
<name>A0A3P7GJX8_WUCBA</name>
<dbReference type="AlphaFoldDB" id="A0A3P7GJX8"/>
<sequence length="119" mass="13464">MVGKISLTEKGCINERESCPVMITVIENMRGTDKNNERTLEKKEQKHKCLGKSIFLKYETSNLPMLQVSVQVAMKKSVAQLEDGEISREYRFSDLKCWEETGDGIVRLALPREIGAVGE</sequence>
<dbReference type="EMBL" id="UYWW01012848">
    <property type="protein sequence ID" value="VDM22482.1"/>
    <property type="molecule type" value="Genomic_DNA"/>
</dbReference>
<gene>
    <name evidence="1" type="ORF">WBA_LOCUS12502</name>
</gene>
<accession>A0A3P7GJX8</accession>
<evidence type="ECO:0000313" key="1">
    <source>
        <dbReference type="EMBL" id="VDM22482.1"/>
    </source>
</evidence>